<gene>
    <name evidence="1" type="ORF">EV192_101779</name>
</gene>
<organism evidence="1 2">
    <name type="scientific">Actinocrispum wychmicini</name>
    <dbReference type="NCBI Taxonomy" id="1213861"/>
    <lineage>
        <taxon>Bacteria</taxon>
        <taxon>Bacillati</taxon>
        <taxon>Actinomycetota</taxon>
        <taxon>Actinomycetes</taxon>
        <taxon>Pseudonocardiales</taxon>
        <taxon>Pseudonocardiaceae</taxon>
        <taxon>Actinocrispum</taxon>
    </lineage>
</organism>
<comment type="caution">
    <text evidence="1">The sequence shown here is derived from an EMBL/GenBank/DDBJ whole genome shotgun (WGS) entry which is preliminary data.</text>
</comment>
<dbReference type="InterPro" id="IPR048152">
    <property type="entry name" value="AMED_5909-like"/>
</dbReference>
<evidence type="ECO:0000313" key="2">
    <source>
        <dbReference type="Proteomes" id="UP000295680"/>
    </source>
</evidence>
<sequence length="85" mass="9434">MTAQKSQHVGESVATLQQAYSVRPALPPANATVQQKRDFYRDRAAMFTSVAKADRDHYHEAMACAWIENENADQLEHGGSSAKSR</sequence>
<accession>A0A4R2KEM6</accession>
<dbReference type="AlphaFoldDB" id="A0A4R2KEM6"/>
<dbReference type="OrthoDB" id="3705749at2"/>
<dbReference type="Proteomes" id="UP000295680">
    <property type="component" value="Unassembled WGS sequence"/>
</dbReference>
<name>A0A4R2KEM6_9PSEU</name>
<proteinExistence type="predicted"/>
<dbReference type="EMBL" id="SLWS01000001">
    <property type="protein sequence ID" value="TCO64995.1"/>
    <property type="molecule type" value="Genomic_DNA"/>
</dbReference>
<keyword evidence="2" id="KW-1185">Reference proteome</keyword>
<protein>
    <submittedName>
        <fullName evidence="1">Uncharacterized protein</fullName>
    </submittedName>
</protein>
<dbReference type="RefSeq" id="WP_132111099.1">
    <property type="nucleotide sequence ID" value="NZ_SLWS01000001.1"/>
</dbReference>
<evidence type="ECO:0000313" key="1">
    <source>
        <dbReference type="EMBL" id="TCO64995.1"/>
    </source>
</evidence>
<dbReference type="NCBIfam" id="NF041510">
    <property type="entry name" value="AMED_5909_fam"/>
    <property type="match status" value="1"/>
</dbReference>
<reference evidence="1 2" key="1">
    <citation type="submission" date="2019-03" db="EMBL/GenBank/DDBJ databases">
        <title>Genomic Encyclopedia of Type Strains, Phase IV (KMG-IV): sequencing the most valuable type-strain genomes for metagenomic binning, comparative biology and taxonomic classification.</title>
        <authorList>
            <person name="Goeker M."/>
        </authorList>
    </citation>
    <scope>NUCLEOTIDE SEQUENCE [LARGE SCALE GENOMIC DNA]</scope>
    <source>
        <strain evidence="1 2">DSM 45934</strain>
    </source>
</reference>